<dbReference type="Proteomes" id="UP001623290">
    <property type="component" value="Plasmid unnamed1"/>
</dbReference>
<evidence type="ECO:0000313" key="2">
    <source>
        <dbReference type="Proteomes" id="UP001623290"/>
    </source>
</evidence>
<keyword evidence="2" id="KW-1185">Reference proteome</keyword>
<dbReference type="Gene3D" id="3.40.50.970">
    <property type="match status" value="1"/>
</dbReference>
<accession>A0ABZ1E4F5</accession>
<dbReference type="InterPro" id="IPR029061">
    <property type="entry name" value="THDP-binding"/>
</dbReference>
<dbReference type="RefSeq" id="WP_330647124.1">
    <property type="nucleotide sequence ID" value="NZ_CP135444.1"/>
</dbReference>
<dbReference type="SUPFAM" id="SSF52518">
    <property type="entry name" value="Thiamin diphosphate-binding fold (THDP-binding)"/>
    <property type="match status" value="2"/>
</dbReference>
<organism evidence="1 2">
    <name type="scientific">Thioclava litoralis</name>
    <dbReference type="NCBI Taxonomy" id="3076557"/>
    <lineage>
        <taxon>Bacteria</taxon>
        <taxon>Pseudomonadati</taxon>
        <taxon>Pseudomonadota</taxon>
        <taxon>Alphaproteobacteria</taxon>
        <taxon>Rhodobacterales</taxon>
        <taxon>Paracoccaceae</taxon>
        <taxon>Thioclava</taxon>
    </lineage>
</organism>
<proteinExistence type="predicted"/>
<gene>
    <name evidence="1" type="ORF">RPE78_13935</name>
</gene>
<keyword evidence="1" id="KW-0614">Plasmid</keyword>
<geneLocation type="plasmid" evidence="1 2">
    <name>unnamed1</name>
</geneLocation>
<dbReference type="Gene3D" id="3.40.50.1220">
    <property type="entry name" value="TPP-binding domain"/>
    <property type="match status" value="1"/>
</dbReference>
<dbReference type="EMBL" id="CP135444">
    <property type="protein sequence ID" value="WRY35351.1"/>
    <property type="molecule type" value="Genomic_DNA"/>
</dbReference>
<sequence>MDICVSVIVVTRNADLFHAGASVISDLRDTLFDEVTLDSDWSVLDHAMPEAGPHYQTARTRAIRALAGHQNRLSLNVVHAQSLSGALDRLQACDRRDNVHHIGMAYIDYSDPYHAGRSTAEIENDLNWFYDRLRARNLQAFQTPTSTAVFQSAEMPHYHIHPMNFIRCLLPGDMDVLRAHLLSLWMDFYELSLANRKIRPGSQKRPTSLMASTLAAFLAQQAGSNWVLQYYTGSVVSSLITAFEDQAAAQNVPVLRGPNEHSLACGAMANWQLYEKPSVTIVTSGMIDEFRGTFANLYETRARGFLICAEQKPALWYAFQSTINPEFDSRDVLHARGVPFVYISEPQDLARGLEQAMALYAADRGPVVILATQAVMNMAAPPTPRVPAPCIPVPAQDQTQSHAPPAALDDLVDLVNGDAERLLLQPGALPPRCRQLVTELAEASGIALVDSILHPGMVASHHNGRPNPNYLGTLGVYGFSDPVYRYLYRGGRIAPRETQALIFMEDKISQAATPFGESKLRQQFQIAQIVRRSDHLAPFADLAIRHDPEAALAYLLARLDISDALLARRRAAIALAREGEKDLSSSLPVLPMTPNYFFGQLGALLRHMIEAEGYDFTGLYDVGRCGISAIRNLPRTRAGFSGWYGRALMGDAYTATVALAQTAATDLLVFVGDGARALVPDILPSLLENALANGARRDLSVTIFVLANSGLSAINSYQERILFNRTSRQMRVLNLGTQDSQQDMCGYQVVTRAINTFDPDALRHDLRKRGRINLFTVNLAHNNEGDGMSLAHVSGWQQDQLAGRRNRPLRAHTEERI</sequence>
<reference evidence="1 2" key="1">
    <citation type="submission" date="2023-09" db="EMBL/GenBank/DDBJ databases">
        <title>Thioclava shenzhenensis sp. nov., a multidrug resistant bacteria-antagonizing species isolated from coastal seawater.</title>
        <authorList>
            <person name="Long M."/>
        </authorList>
    </citation>
    <scope>NUCLEOTIDE SEQUENCE [LARGE SCALE GENOMIC DNA]</scope>
    <source>
        <strain evidence="1 2">FTW29</strain>
        <plasmid evidence="1 2">unnamed1</plasmid>
    </source>
</reference>
<evidence type="ECO:0000313" key="1">
    <source>
        <dbReference type="EMBL" id="WRY35351.1"/>
    </source>
</evidence>
<name>A0ABZ1E4F5_9RHOB</name>
<protein>
    <submittedName>
        <fullName evidence="1">Uncharacterized protein</fullName>
    </submittedName>
</protein>